<dbReference type="OrthoDB" id="9806838at2"/>
<feature type="compositionally biased region" description="Basic and acidic residues" evidence="2">
    <location>
        <begin position="512"/>
        <end position="523"/>
    </location>
</feature>
<feature type="transmembrane region" description="Helical" evidence="3">
    <location>
        <begin position="221"/>
        <end position="242"/>
    </location>
</feature>
<feature type="transmembrane region" description="Helical" evidence="3">
    <location>
        <begin position="403"/>
        <end position="423"/>
    </location>
</feature>
<feature type="transmembrane region" description="Helical" evidence="3">
    <location>
        <begin position="85"/>
        <end position="107"/>
    </location>
</feature>
<keyword evidence="3" id="KW-0472">Membrane</keyword>
<feature type="transmembrane region" description="Helical" evidence="3">
    <location>
        <begin position="443"/>
        <end position="465"/>
    </location>
</feature>
<evidence type="ECO:0000256" key="1">
    <source>
        <dbReference type="ARBA" id="ARBA00022660"/>
    </source>
</evidence>
<dbReference type="GO" id="GO:0016020">
    <property type="term" value="C:membrane"/>
    <property type="evidence" value="ECO:0007669"/>
    <property type="project" value="InterPro"/>
</dbReference>
<dbReference type="Proteomes" id="UP000220102">
    <property type="component" value="Unassembled WGS sequence"/>
</dbReference>
<feature type="compositionally biased region" description="Polar residues" evidence="2">
    <location>
        <begin position="498"/>
        <end position="511"/>
    </location>
</feature>
<proteinExistence type="predicted"/>
<dbReference type="InterPro" id="IPR023616">
    <property type="entry name" value="Cyt_c_oxase-like_su1_dom"/>
</dbReference>
<name>A0A2A8CWX9_9BACT</name>
<keyword evidence="3" id="KW-0812">Transmembrane</keyword>
<dbReference type="GO" id="GO:0009060">
    <property type="term" value="P:aerobic respiration"/>
    <property type="evidence" value="ECO:0007669"/>
    <property type="project" value="InterPro"/>
</dbReference>
<evidence type="ECO:0000313" key="6">
    <source>
        <dbReference type="Proteomes" id="UP000220102"/>
    </source>
</evidence>
<keyword evidence="6" id="KW-1185">Reference proteome</keyword>
<feature type="region of interest" description="Disordered" evidence="2">
    <location>
        <begin position="1"/>
        <end position="21"/>
    </location>
</feature>
<evidence type="ECO:0000256" key="2">
    <source>
        <dbReference type="SAM" id="MobiDB-lite"/>
    </source>
</evidence>
<dbReference type="PANTHER" id="PTHR10422:SF29">
    <property type="entry name" value="CYTOCHROME C OXIDASE SUBUNIT 1 HOMOLOG, BACTEROID"/>
    <property type="match status" value="1"/>
</dbReference>
<dbReference type="Gene3D" id="1.20.210.10">
    <property type="entry name" value="Cytochrome c oxidase-like, subunit I domain"/>
    <property type="match status" value="1"/>
</dbReference>
<feature type="transmembrane region" description="Helical" evidence="3">
    <location>
        <begin position="364"/>
        <end position="382"/>
    </location>
</feature>
<evidence type="ECO:0000313" key="5">
    <source>
        <dbReference type="EMBL" id="PEN13202.1"/>
    </source>
</evidence>
<keyword evidence="3" id="KW-1133">Transmembrane helix</keyword>
<feature type="compositionally biased region" description="Pro residues" evidence="2">
    <location>
        <begin position="10"/>
        <end position="19"/>
    </location>
</feature>
<keyword evidence="1" id="KW-0813">Transport</keyword>
<organism evidence="5 6">
    <name type="scientific">Longibacter salinarum</name>
    <dbReference type="NCBI Taxonomy" id="1850348"/>
    <lineage>
        <taxon>Bacteria</taxon>
        <taxon>Pseudomonadati</taxon>
        <taxon>Rhodothermota</taxon>
        <taxon>Rhodothermia</taxon>
        <taxon>Rhodothermales</taxon>
        <taxon>Salisaetaceae</taxon>
        <taxon>Longibacter</taxon>
    </lineage>
</organism>
<feature type="transmembrane region" description="Helical" evidence="3">
    <location>
        <begin position="254"/>
        <end position="271"/>
    </location>
</feature>
<dbReference type="EMBL" id="PDEQ01000005">
    <property type="protein sequence ID" value="PEN13202.1"/>
    <property type="molecule type" value="Genomic_DNA"/>
</dbReference>
<feature type="transmembrane region" description="Helical" evidence="3">
    <location>
        <begin position="325"/>
        <end position="344"/>
    </location>
</feature>
<feature type="transmembrane region" description="Helical" evidence="3">
    <location>
        <begin position="119"/>
        <end position="142"/>
    </location>
</feature>
<protein>
    <recommendedName>
        <fullName evidence="4">Cytochrome oxidase subunit I profile domain-containing protein</fullName>
    </recommendedName>
</protein>
<keyword evidence="1" id="KW-0249">Electron transport</keyword>
<feature type="transmembrane region" description="Helical" evidence="3">
    <location>
        <begin position="154"/>
        <end position="175"/>
    </location>
</feature>
<dbReference type="PANTHER" id="PTHR10422">
    <property type="entry name" value="CYTOCHROME C OXIDASE SUBUNIT 1"/>
    <property type="match status" value="1"/>
</dbReference>
<keyword evidence="1" id="KW-0679">Respiratory chain</keyword>
<dbReference type="RefSeq" id="WP_098075795.1">
    <property type="nucleotide sequence ID" value="NZ_PDEQ01000005.1"/>
</dbReference>
<evidence type="ECO:0000256" key="3">
    <source>
        <dbReference type="SAM" id="Phobius"/>
    </source>
</evidence>
<dbReference type="InterPro" id="IPR036927">
    <property type="entry name" value="Cyt_c_oxase-like_su1_sf"/>
</dbReference>
<dbReference type="AlphaFoldDB" id="A0A2A8CWX9"/>
<dbReference type="Pfam" id="PF00115">
    <property type="entry name" value="COX1"/>
    <property type="match status" value="1"/>
</dbReference>
<comment type="caution">
    <text evidence="5">The sequence shown here is derived from an EMBL/GenBank/DDBJ whole genome shotgun (WGS) entry which is preliminary data.</text>
</comment>
<dbReference type="InterPro" id="IPR000883">
    <property type="entry name" value="Cyt_C_Oxase_1"/>
</dbReference>
<feature type="transmembrane region" description="Helical" evidence="3">
    <location>
        <begin position="283"/>
        <end position="304"/>
    </location>
</feature>
<feature type="region of interest" description="Disordered" evidence="2">
    <location>
        <begin position="491"/>
        <end position="523"/>
    </location>
</feature>
<dbReference type="GO" id="GO:0022904">
    <property type="term" value="P:respiratory electron transport chain"/>
    <property type="evidence" value="ECO:0007669"/>
    <property type="project" value="TreeGrafter"/>
</dbReference>
<feature type="domain" description="Cytochrome oxidase subunit I profile" evidence="4">
    <location>
        <begin position="49"/>
        <end position="465"/>
    </location>
</feature>
<dbReference type="GO" id="GO:0015990">
    <property type="term" value="P:electron transport coupled proton transport"/>
    <property type="evidence" value="ECO:0007669"/>
    <property type="project" value="TreeGrafter"/>
</dbReference>
<sequence>MPESDVTPPSSTPGLPPGASPDTLEANWRRGVDRSTRLPVIAFVGSSVFWLLIGSIFAIIASLKFQMPDWLVQSGWLTFGRIRPAHLNTVIYGWLSMGGIGIATWLWARLLKTKLRGRWMLMLSAALWNLGMVLGTIGILIGHSRAIEWVEMPYYAFAFIVPAMLLVVVPFVWTLRHRRVKHLFISVWYLGASMLWTPFLLIAVLLPIYQGVPEATVNWWYAHNILGLWLTPVGLAAAYYFIPKVIGRPVYSYHLSYLGFWTLALFYNWAGVHHLVGGPAPQWLVTVSIVFSVMMIVPVVVVAVNHHMTVVGHFKKLKYSPTLRFVVFGAMSYTVVSLQGSLQSLRSWQEITHFTHYTIAHSHLGVYAFATMIVFGAMYYIMPRAMNWEWESPRLISIHFWTTGLGVGAYFTGLTIGGVIQGIQMLDPSIDFLTIVEDTKPWLAVRTVAGTLMTIGHFVFAYLMYRIITRSGTRREGPVYFHPAPAGMFGSGAGDGSSAETTATPSGATRSARSDDDAERPGL</sequence>
<feature type="transmembrane region" description="Helical" evidence="3">
    <location>
        <begin position="187"/>
        <end position="209"/>
    </location>
</feature>
<dbReference type="GO" id="GO:0004129">
    <property type="term" value="F:cytochrome-c oxidase activity"/>
    <property type="evidence" value="ECO:0007669"/>
    <property type="project" value="InterPro"/>
</dbReference>
<reference evidence="5 6" key="1">
    <citation type="submission" date="2017-10" db="EMBL/GenBank/DDBJ databases">
        <title>Draft genome of Longibacter Salinarum.</title>
        <authorList>
            <person name="Goh K.M."/>
            <person name="Shamsir M.S."/>
            <person name="Lim S.W."/>
        </authorList>
    </citation>
    <scope>NUCLEOTIDE SEQUENCE [LARGE SCALE GENOMIC DNA]</scope>
    <source>
        <strain evidence="5 6">KCTC 52045</strain>
    </source>
</reference>
<dbReference type="GO" id="GO:0020037">
    <property type="term" value="F:heme binding"/>
    <property type="evidence" value="ECO:0007669"/>
    <property type="project" value="InterPro"/>
</dbReference>
<dbReference type="SUPFAM" id="SSF81442">
    <property type="entry name" value="Cytochrome c oxidase subunit I-like"/>
    <property type="match status" value="1"/>
</dbReference>
<evidence type="ECO:0000259" key="4">
    <source>
        <dbReference type="PROSITE" id="PS50855"/>
    </source>
</evidence>
<accession>A0A2A8CWX9</accession>
<gene>
    <name evidence="5" type="ORF">CRI94_11210</name>
</gene>
<feature type="transmembrane region" description="Helical" evidence="3">
    <location>
        <begin position="38"/>
        <end position="65"/>
    </location>
</feature>
<dbReference type="PROSITE" id="PS50855">
    <property type="entry name" value="COX1"/>
    <property type="match status" value="1"/>
</dbReference>